<dbReference type="Gene3D" id="3.40.390.10">
    <property type="entry name" value="Collagenase (Catalytic Domain)"/>
    <property type="match status" value="1"/>
</dbReference>
<evidence type="ECO:0000259" key="2">
    <source>
        <dbReference type="Pfam" id="PF05649"/>
    </source>
</evidence>
<evidence type="ECO:0000313" key="3">
    <source>
        <dbReference type="EMBL" id="KIH68187.1"/>
    </source>
</evidence>
<protein>
    <recommendedName>
        <fullName evidence="2">Peptidase M13 N-terminal domain-containing protein</fullName>
    </recommendedName>
</protein>
<accession>A0A0C2DYT0</accession>
<dbReference type="PANTHER" id="PTHR11733:SF237">
    <property type="entry name" value="NEPRILYSIN-LIKE 4"/>
    <property type="match status" value="1"/>
</dbReference>
<dbReference type="Proteomes" id="UP000054047">
    <property type="component" value="Unassembled WGS sequence"/>
</dbReference>
<dbReference type="GO" id="GO:0004222">
    <property type="term" value="F:metalloendopeptidase activity"/>
    <property type="evidence" value="ECO:0007669"/>
    <property type="project" value="InterPro"/>
</dbReference>
<dbReference type="InterPro" id="IPR008753">
    <property type="entry name" value="Peptidase_M13_N"/>
</dbReference>
<dbReference type="GO" id="GO:0005886">
    <property type="term" value="C:plasma membrane"/>
    <property type="evidence" value="ECO:0007669"/>
    <property type="project" value="TreeGrafter"/>
</dbReference>
<comment type="similarity">
    <text evidence="1">Belongs to the peptidase M13 family.</text>
</comment>
<proteinExistence type="inferred from homology"/>
<dbReference type="InterPro" id="IPR000718">
    <property type="entry name" value="Peptidase_M13"/>
</dbReference>
<dbReference type="InterPro" id="IPR024079">
    <property type="entry name" value="MetalloPept_cat_dom_sf"/>
</dbReference>
<dbReference type="Gene3D" id="1.10.1380.10">
    <property type="entry name" value="Neutral endopeptidase , domain2"/>
    <property type="match status" value="1"/>
</dbReference>
<keyword evidence="4" id="KW-1185">Reference proteome</keyword>
<dbReference type="Pfam" id="PF05649">
    <property type="entry name" value="Peptidase_M13_N"/>
    <property type="match status" value="1"/>
</dbReference>
<dbReference type="InterPro" id="IPR042089">
    <property type="entry name" value="Peptidase_M13_dom_2"/>
</dbReference>
<name>A0A0C2DYT0_9BILA</name>
<dbReference type="GO" id="GO:0016485">
    <property type="term" value="P:protein processing"/>
    <property type="evidence" value="ECO:0007669"/>
    <property type="project" value="TreeGrafter"/>
</dbReference>
<dbReference type="SUPFAM" id="SSF55486">
    <property type="entry name" value="Metalloproteases ('zincins'), catalytic domain"/>
    <property type="match status" value="1"/>
</dbReference>
<reference evidence="3 4" key="1">
    <citation type="submission" date="2013-12" db="EMBL/GenBank/DDBJ databases">
        <title>Draft genome of the parsitic nematode Ancylostoma duodenale.</title>
        <authorList>
            <person name="Mitreva M."/>
        </authorList>
    </citation>
    <scope>NUCLEOTIDE SEQUENCE [LARGE SCALE GENOMIC DNA]</scope>
    <source>
        <strain evidence="3 4">Zhejiang</strain>
    </source>
</reference>
<evidence type="ECO:0000313" key="4">
    <source>
        <dbReference type="Proteomes" id="UP000054047"/>
    </source>
</evidence>
<organism evidence="3 4">
    <name type="scientific">Ancylostoma duodenale</name>
    <dbReference type="NCBI Taxonomy" id="51022"/>
    <lineage>
        <taxon>Eukaryota</taxon>
        <taxon>Metazoa</taxon>
        <taxon>Ecdysozoa</taxon>
        <taxon>Nematoda</taxon>
        <taxon>Chromadorea</taxon>
        <taxon>Rhabditida</taxon>
        <taxon>Rhabditina</taxon>
        <taxon>Rhabditomorpha</taxon>
        <taxon>Strongyloidea</taxon>
        <taxon>Ancylostomatidae</taxon>
        <taxon>Ancylostomatinae</taxon>
        <taxon>Ancylostoma</taxon>
    </lineage>
</organism>
<dbReference type="PROSITE" id="PS51885">
    <property type="entry name" value="NEPRILYSIN"/>
    <property type="match status" value="1"/>
</dbReference>
<feature type="domain" description="Peptidase M13 N-terminal" evidence="2">
    <location>
        <begin position="51"/>
        <end position="226"/>
    </location>
</feature>
<evidence type="ECO:0000256" key="1">
    <source>
        <dbReference type="ARBA" id="ARBA00007357"/>
    </source>
</evidence>
<dbReference type="EMBL" id="KN726446">
    <property type="protein sequence ID" value="KIH68187.1"/>
    <property type="molecule type" value="Genomic_DNA"/>
</dbReference>
<dbReference type="PANTHER" id="PTHR11733">
    <property type="entry name" value="ZINC METALLOPROTEASE FAMILY M13 NEPRILYSIN-RELATED"/>
    <property type="match status" value="1"/>
</dbReference>
<dbReference type="OrthoDB" id="5848734at2759"/>
<sequence length="233" mass="26876">MWWLLLLVPLCSGAPRITPKCEDDLKNVGNTAGYNLASDILTKAINFSVDPCEDFFEFTCGNWIANHPIPSHKTSYSQFANLSDKVQEKMREIFESKEMFGSKSMNALKAMYRRCMDKDELNRVGARRMLETIRGYGVWPMLDGDDRWRVEDFDLTSLLIHVSEVRGVDVFVSNYVSLDSRNVSRRLIEFDQGDLGLGDSTRDYYLDRKKHGKKIAAYRQFLIDKVSLSFHMC</sequence>
<dbReference type="AlphaFoldDB" id="A0A0C2DYT0"/>
<dbReference type="MEROPS" id="M13.013"/>
<gene>
    <name evidence="3" type="ORF">ANCDUO_01482</name>
</gene>